<feature type="domain" description="CENP-V/GFA" evidence="4">
    <location>
        <begin position="2"/>
        <end position="119"/>
    </location>
</feature>
<accession>A0A437GXR7</accession>
<reference evidence="5 6" key="1">
    <citation type="submission" date="2018-12" db="EMBL/GenBank/DDBJ databases">
        <title>Croceicoccus ponticola sp. nov., a lipolytic bacterium isolated from seawater.</title>
        <authorList>
            <person name="Yoon J.-H."/>
        </authorList>
    </citation>
    <scope>NUCLEOTIDE SEQUENCE [LARGE SCALE GENOMIC DNA]</scope>
    <source>
        <strain evidence="5 6">GM-16</strain>
    </source>
</reference>
<dbReference type="Proteomes" id="UP000283003">
    <property type="component" value="Unassembled WGS sequence"/>
</dbReference>
<dbReference type="InterPro" id="IPR052355">
    <property type="entry name" value="CENP-V-like"/>
</dbReference>
<dbReference type="AlphaFoldDB" id="A0A437GXR7"/>
<dbReference type="PANTHER" id="PTHR28620">
    <property type="entry name" value="CENTROMERE PROTEIN V"/>
    <property type="match status" value="1"/>
</dbReference>
<organism evidence="5 6">
    <name type="scientific">Croceicoccus ponticola</name>
    <dbReference type="NCBI Taxonomy" id="2217664"/>
    <lineage>
        <taxon>Bacteria</taxon>
        <taxon>Pseudomonadati</taxon>
        <taxon>Pseudomonadota</taxon>
        <taxon>Alphaproteobacteria</taxon>
        <taxon>Sphingomonadales</taxon>
        <taxon>Erythrobacteraceae</taxon>
        <taxon>Croceicoccus</taxon>
    </lineage>
</organism>
<dbReference type="PANTHER" id="PTHR28620:SF1">
    <property type="entry name" value="CENP-V_GFA DOMAIN-CONTAINING PROTEIN"/>
    <property type="match status" value="1"/>
</dbReference>
<dbReference type="SUPFAM" id="SSF51316">
    <property type="entry name" value="Mss4-like"/>
    <property type="match status" value="1"/>
</dbReference>
<evidence type="ECO:0000259" key="4">
    <source>
        <dbReference type="PROSITE" id="PS51891"/>
    </source>
</evidence>
<keyword evidence="3" id="KW-0862">Zinc</keyword>
<sequence length="140" mass="15246">MLSLSCHCGQVRIELATRPDYINQCNCSLCSKAGARWAYLDPSQASVAGTTHGYCRTDKGDPAAQVRFCANCGCTTHFVLTDSAVAKFGNGMMGVNMRLAEEGDLVGIELRFPDGRAWSGEGDFGYVREPVTIWQRDKSV</sequence>
<keyword evidence="6" id="KW-1185">Reference proteome</keyword>
<dbReference type="InterPro" id="IPR011057">
    <property type="entry name" value="Mss4-like_sf"/>
</dbReference>
<name>A0A437GXR7_9SPHN</name>
<dbReference type="InterPro" id="IPR006913">
    <property type="entry name" value="CENP-V/GFA"/>
</dbReference>
<evidence type="ECO:0000256" key="1">
    <source>
        <dbReference type="ARBA" id="ARBA00005495"/>
    </source>
</evidence>
<dbReference type="EMBL" id="RXOL01000003">
    <property type="protein sequence ID" value="RVQ67193.1"/>
    <property type="molecule type" value="Genomic_DNA"/>
</dbReference>
<keyword evidence="2" id="KW-0479">Metal-binding</keyword>
<protein>
    <submittedName>
        <fullName evidence="5">Aldehyde-activating protein</fullName>
    </submittedName>
</protein>
<dbReference type="GO" id="GO:0046872">
    <property type="term" value="F:metal ion binding"/>
    <property type="evidence" value="ECO:0007669"/>
    <property type="project" value="UniProtKB-KW"/>
</dbReference>
<dbReference type="Pfam" id="PF04828">
    <property type="entry name" value="GFA"/>
    <property type="match status" value="1"/>
</dbReference>
<gene>
    <name evidence="5" type="ORF">EKN06_08135</name>
</gene>
<evidence type="ECO:0000256" key="3">
    <source>
        <dbReference type="ARBA" id="ARBA00022833"/>
    </source>
</evidence>
<evidence type="ECO:0000313" key="5">
    <source>
        <dbReference type="EMBL" id="RVQ67193.1"/>
    </source>
</evidence>
<dbReference type="PROSITE" id="PS51891">
    <property type="entry name" value="CENP_V_GFA"/>
    <property type="match status" value="1"/>
</dbReference>
<comment type="similarity">
    <text evidence="1">Belongs to the Gfa family.</text>
</comment>
<dbReference type="GO" id="GO:0016846">
    <property type="term" value="F:carbon-sulfur lyase activity"/>
    <property type="evidence" value="ECO:0007669"/>
    <property type="project" value="InterPro"/>
</dbReference>
<dbReference type="OrthoDB" id="9805575at2"/>
<dbReference type="Gene3D" id="2.170.150.70">
    <property type="match status" value="1"/>
</dbReference>
<proteinExistence type="inferred from homology"/>
<evidence type="ECO:0000313" key="6">
    <source>
        <dbReference type="Proteomes" id="UP000283003"/>
    </source>
</evidence>
<evidence type="ECO:0000256" key="2">
    <source>
        <dbReference type="ARBA" id="ARBA00022723"/>
    </source>
</evidence>
<comment type="caution">
    <text evidence="5">The sequence shown here is derived from an EMBL/GenBank/DDBJ whole genome shotgun (WGS) entry which is preliminary data.</text>
</comment>